<keyword evidence="5" id="KW-1185">Reference proteome</keyword>
<dbReference type="Pfam" id="PF01494">
    <property type="entry name" value="FAD_binding_3"/>
    <property type="match status" value="1"/>
</dbReference>
<dbReference type="PANTHER" id="PTHR13789:SF309">
    <property type="entry name" value="PUTATIVE (AFU_ORTHOLOGUE AFUA_6G14510)-RELATED"/>
    <property type="match status" value="1"/>
</dbReference>
<organism evidence="4 5">
    <name type="scientific">Legionella dresdenensis</name>
    <dbReference type="NCBI Taxonomy" id="450200"/>
    <lineage>
        <taxon>Bacteria</taxon>
        <taxon>Pseudomonadati</taxon>
        <taxon>Pseudomonadota</taxon>
        <taxon>Gammaproteobacteria</taxon>
        <taxon>Legionellales</taxon>
        <taxon>Legionellaceae</taxon>
        <taxon>Legionella</taxon>
    </lineage>
</organism>
<dbReference type="EMBL" id="JBHSAB010000023">
    <property type="protein sequence ID" value="MFC3909303.1"/>
    <property type="molecule type" value="Genomic_DNA"/>
</dbReference>
<evidence type="ECO:0000313" key="5">
    <source>
        <dbReference type="Proteomes" id="UP001595758"/>
    </source>
</evidence>
<protein>
    <submittedName>
        <fullName evidence="4">FAD-dependent oxidoreductase</fullName>
    </submittedName>
</protein>
<dbReference type="Gene3D" id="3.50.50.60">
    <property type="entry name" value="FAD/NAD(P)-binding domain"/>
    <property type="match status" value="1"/>
</dbReference>
<keyword evidence="2" id="KW-0503">Monooxygenase</keyword>
<gene>
    <name evidence="4" type="ORF">ACFORL_09495</name>
</gene>
<dbReference type="RefSeq" id="WP_382343399.1">
    <property type="nucleotide sequence ID" value="NZ_JBHSAB010000023.1"/>
</dbReference>
<dbReference type="PANTHER" id="PTHR13789">
    <property type="entry name" value="MONOOXYGENASE"/>
    <property type="match status" value="1"/>
</dbReference>
<evidence type="ECO:0000256" key="1">
    <source>
        <dbReference type="ARBA" id="ARBA00023002"/>
    </source>
</evidence>
<evidence type="ECO:0000313" key="4">
    <source>
        <dbReference type="EMBL" id="MFC3909303.1"/>
    </source>
</evidence>
<comment type="caution">
    <text evidence="4">The sequence shown here is derived from an EMBL/GenBank/DDBJ whole genome shotgun (WGS) entry which is preliminary data.</text>
</comment>
<dbReference type="InterPro" id="IPR036188">
    <property type="entry name" value="FAD/NAD-bd_sf"/>
</dbReference>
<proteinExistence type="predicted"/>
<reference evidence="5" key="1">
    <citation type="journal article" date="2019" name="Int. J. Syst. Evol. Microbiol.">
        <title>The Global Catalogue of Microorganisms (GCM) 10K type strain sequencing project: providing services to taxonomists for standard genome sequencing and annotation.</title>
        <authorList>
            <consortium name="The Broad Institute Genomics Platform"/>
            <consortium name="The Broad Institute Genome Sequencing Center for Infectious Disease"/>
            <person name="Wu L."/>
            <person name="Ma J."/>
        </authorList>
    </citation>
    <scope>NUCLEOTIDE SEQUENCE [LARGE SCALE GENOMIC DNA]</scope>
    <source>
        <strain evidence="5">CCUG 59858</strain>
    </source>
</reference>
<dbReference type="SUPFAM" id="SSF51905">
    <property type="entry name" value="FAD/NAD(P)-binding domain"/>
    <property type="match status" value="1"/>
</dbReference>
<dbReference type="Proteomes" id="UP001595758">
    <property type="component" value="Unassembled WGS sequence"/>
</dbReference>
<dbReference type="InterPro" id="IPR050493">
    <property type="entry name" value="FAD-dep_Monooxygenase_BioMet"/>
</dbReference>
<name>A0ABV8CGC4_9GAMM</name>
<evidence type="ECO:0000256" key="2">
    <source>
        <dbReference type="ARBA" id="ARBA00023033"/>
    </source>
</evidence>
<accession>A0ABV8CGC4</accession>
<dbReference type="InterPro" id="IPR002938">
    <property type="entry name" value="FAD-bd"/>
</dbReference>
<dbReference type="Gene3D" id="3.30.9.10">
    <property type="entry name" value="D-Amino Acid Oxidase, subunit A, domain 2"/>
    <property type="match status" value="1"/>
</dbReference>
<evidence type="ECO:0000259" key="3">
    <source>
        <dbReference type="Pfam" id="PF01494"/>
    </source>
</evidence>
<feature type="domain" description="FAD-binding" evidence="3">
    <location>
        <begin position="2"/>
        <end position="332"/>
    </location>
</feature>
<keyword evidence="1" id="KW-0560">Oxidoreductase</keyword>
<dbReference type="PRINTS" id="PR00420">
    <property type="entry name" value="RNGMNOXGNASE"/>
</dbReference>
<sequence>MMKIAIVGCGIAGPAAALFARQLDAEVTIFDKVENLKPVGAGFLLQPAGLHVLNKLQLAETLLTKGVPIARLLGINHKNKTVLDLKYSELASHHTGLGMHRAILYEEMYKKMLAADVTVINPCEIVVVDNGAEAVILTDRNGQQHGPYDCVVIADGWRSQLRDNLGLKVRVKPYPWGALWAIGQDREQRFSNVLEQVYKHTEIMAGILPMGHQDNNLLVSFFWSIHKDRLSHWQQTPFERWKQEVLTIWPKLASLCAQFNSHNDFAFARYSDVCMYPWHNNRVVVIGDAAHGMSPQLGQGANLGLIDALVLFECLSKYPLLQEALSNYTARRKRQLAFYQTASRFVTPWFQSSSFCMGLLRDLMHDKFCKAPVIKQQMLLTLACMKTGYFSSLPKDRYAEDLYITKPF</sequence>